<comment type="caution">
    <text evidence="2">The sequence shown here is derived from an EMBL/GenBank/DDBJ whole genome shotgun (WGS) entry which is preliminary data.</text>
</comment>
<dbReference type="Proteomes" id="UP000253426">
    <property type="component" value="Unassembled WGS sequence"/>
</dbReference>
<keyword evidence="3" id="KW-1185">Reference proteome</keyword>
<feature type="transmembrane region" description="Helical" evidence="1">
    <location>
        <begin position="20"/>
        <end position="39"/>
    </location>
</feature>
<keyword evidence="1" id="KW-1133">Transmembrane helix</keyword>
<dbReference type="GO" id="GO:0016020">
    <property type="term" value="C:membrane"/>
    <property type="evidence" value="ECO:0007669"/>
    <property type="project" value="InterPro"/>
</dbReference>
<keyword evidence="1" id="KW-0812">Transmembrane</keyword>
<gene>
    <name evidence="2" type="ORF">DES53_101106</name>
</gene>
<reference evidence="2 3" key="1">
    <citation type="submission" date="2018-06" db="EMBL/GenBank/DDBJ databases">
        <title>Genomic Encyclopedia of Type Strains, Phase IV (KMG-IV): sequencing the most valuable type-strain genomes for metagenomic binning, comparative biology and taxonomic classification.</title>
        <authorList>
            <person name="Goeker M."/>
        </authorList>
    </citation>
    <scope>NUCLEOTIDE SEQUENCE [LARGE SCALE GENOMIC DNA]</scope>
    <source>
        <strain evidence="2 3">DSM 25532</strain>
    </source>
</reference>
<sequence>MKTSSHPSSSSQVPLRLLGIYGGAFVALFLFFALTAQFLRMSSATEVPIPDEKAAAQELLEAKLSGPGYFQLGEPSAELPSPYITPAQARIQLDRVVGERHLDAAKREQLENLIKELTEPSPSRMVGTERLNALKLNLALDELK</sequence>
<dbReference type="InterPro" id="IPR003820">
    <property type="entry name" value="KdpC"/>
</dbReference>
<dbReference type="AlphaFoldDB" id="A0A366HUF2"/>
<evidence type="ECO:0000313" key="3">
    <source>
        <dbReference type="Proteomes" id="UP000253426"/>
    </source>
</evidence>
<dbReference type="EMBL" id="QNRR01000001">
    <property type="protein sequence ID" value="RBP47309.1"/>
    <property type="molecule type" value="Genomic_DNA"/>
</dbReference>
<accession>A0A366HUF2</accession>
<dbReference type="Pfam" id="PF02669">
    <property type="entry name" value="KdpC"/>
    <property type="match status" value="1"/>
</dbReference>
<evidence type="ECO:0000313" key="2">
    <source>
        <dbReference type="EMBL" id="RBP47309.1"/>
    </source>
</evidence>
<dbReference type="GO" id="GO:0008556">
    <property type="term" value="F:P-type potassium transmembrane transporter activity"/>
    <property type="evidence" value="ECO:0007669"/>
    <property type="project" value="InterPro"/>
</dbReference>
<protein>
    <submittedName>
        <fullName evidence="2">K+-transporting ATPase C subunit</fullName>
    </submittedName>
</protein>
<name>A0A366HUF2_9BACT</name>
<keyword evidence="1" id="KW-0472">Membrane</keyword>
<proteinExistence type="predicted"/>
<dbReference type="RefSeq" id="WP_170156755.1">
    <property type="nucleotide sequence ID" value="NZ_QNRR01000001.1"/>
</dbReference>
<organism evidence="2 3">
    <name type="scientific">Roseimicrobium gellanilyticum</name>
    <dbReference type="NCBI Taxonomy" id="748857"/>
    <lineage>
        <taxon>Bacteria</taxon>
        <taxon>Pseudomonadati</taxon>
        <taxon>Verrucomicrobiota</taxon>
        <taxon>Verrucomicrobiia</taxon>
        <taxon>Verrucomicrobiales</taxon>
        <taxon>Verrucomicrobiaceae</taxon>
        <taxon>Roseimicrobium</taxon>
    </lineage>
</organism>
<evidence type="ECO:0000256" key="1">
    <source>
        <dbReference type="SAM" id="Phobius"/>
    </source>
</evidence>